<dbReference type="InterPro" id="IPR029063">
    <property type="entry name" value="SAM-dependent_MTases_sf"/>
</dbReference>
<dbReference type="GO" id="GO:0032259">
    <property type="term" value="P:methylation"/>
    <property type="evidence" value="ECO:0007669"/>
    <property type="project" value="UniProtKB-KW"/>
</dbReference>
<dbReference type="GO" id="GO:0009007">
    <property type="term" value="F:site-specific DNA-methyltransferase (adenine-specific) activity"/>
    <property type="evidence" value="ECO:0007669"/>
    <property type="project" value="UniProtKB-UniRule"/>
</dbReference>
<protein>
    <recommendedName>
        <fullName evidence="2 8">Site-specific DNA-methyltransferase (adenine-specific)</fullName>
        <ecNumber evidence="2 8">2.1.1.72</ecNumber>
    </recommendedName>
</protein>
<dbReference type="EMBL" id="PUAP01000017">
    <property type="protein sequence ID" value="PQF24160.1"/>
    <property type="molecule type" value="Genomic_DNA"/>
</dbReference>
<feature type="binding site" evidence="7">
    <location>
        <position position="61"/>
    </location>
    <ligand>
        <name>S-adenosyl-L-methionine</name>
        <dbReference type="ChEBI" id="CHEBI:59789"/>
    </ligand>
</feature>
<dbReference type="Gene3D" id="3.40.50.150">
    <property type="entry name" value="Vaccinia Virus protein VP39"/>
    <property type="match status" value="1"/>
</dbReference>
<evidence type="ECO:0000313" key="9">
    <source>
        <dbReference type="EMBL" id="PQF24160.1"/>
    </source>
</evidence>
<gene>
    <name evidence="9" type="ORF">CUS89_05285</name>
</gene>
<feature type="binding site" evidence="7">
    <location>
        <position position="14"/>
    </location>
    <ligand>
        <name>S-adenosyl-L-methionine</name>
        <dbReference type="ChEBI" id="CHEBI:59789"/>
    </ligand>
</feature>
<accession>A0A2S7RW96</accession>
<dbReference type="InterPro" id="IPR012327">
    <property type="entry name" value="MeTrfase_D12"/>
</dbReference>
<dbReference type="InterPro" id="IPR002052">
    <property type="entry name" value="DNA_methylase_N6_adenine_CS"/>
</dbReference>
<comment type="caution">
    <text evidence="9">The sequence shown here is derived from an EMBL/GenBank/DDBJ whole genome shotgun (WGS) entry which is preliminary data.</text>
</comment>
<sequence>MNSEIHNVKPFLRWAGGKSWLKKHLDTIVGDLHFNNYFEPFLGGASIFLAIQPKKQIFLSDLNEELMNTYCVIRNEPNAVIEELKKYENTKDFYYKMREQNFNDEILSAAKFIYLNKTSFNGIYRVNRDGGYNVPYGYRANYIIEEDNILRVSKLLNGAILETNDFMSISNKIQKNDLVILDPPYTVSHNHNGFISYNQKLFSLEDQYRLNELINLIKKKEAYYILTNAAHEKVYEIFNNKDDLTYPLTRASLIGGKNANRGKIKEYVFTNIKES</sequence>
<evidence type="ECO:0000256" key="8">
    <source>
        <dbReference type="RuleBase" id="RU361257"/>
    </source>
</evidence>
<comment type="catalytic activity">
    <reaction evidence="6 8">
        <text>a 2'-deoxyadenosine in DNA + S-adenosyl-L-methionine = an N(6)-methyl-2'-deoxyadenosine in DNA + S-adenosyl-L-homocysteine + H(+)</text>
        <dbReference type="Rhea" id="RHEA:15197"/>
        <dbReference type="Rhea" id="RHEA-COMP:12418"/>
        <dbReference type="Rhea" id="RHEA-COMP:12419"/>
        <dbReference type="ChEBI" id="CHEBI:15378"/>
        <dbReference type="ChEBI" id="CHEBI:57856"/>
        <dbReference type="ChEBI" id="CHEBI:59789"/>
        <dbReference type="ChEBI" id="CHEBI:90615"/>
        <dbReference type="ChEBI" id="CHEBI:90616"/>
        <dbReference type="EC" id="2.1.1.72"/>
    </reaction>
</comment>
<dbReference type="Pfam" id="PF02086">
    <property type="entry name" value="MethyltransfD12"/>
    <property type="match status" value="1"/>
</dbReference>
<dbReference type="Proteomes" id="UP000237934">
    <property type="component" value="Unassembled WGS sequence"/>
</dbReference>
<dbReference type="InterPro" id="IPR012263">
    <property type="entry name" value="M_m6A_EcoRV"/>
</dbReference>
<dbReference type="GO" id="GO:1904047">
    <property type="term" value="F:S-adenosyl-L-methionine binding"/>
    <property type="evidence" value="ECO:0007669"/>
    <property type="project" value="TreeGrafter"/>
</dbReference>
<dbReference type="GO" id="GO:0006298">
    <property type="term" value="P:mismatch repair"/>
    <property type="evidence" value="ECO:0007669"/>
    <property type="project" value="TreeGrafter"/>
</dbReference>
<evidence type="ECO:0000256" key="3">
    <source>
        <dbReference type="ARBA" id="ARBA00022603"/>
    </source>
</evidence>
<evidence type="ECO:0000256" key="1">
    <source>
        <dbReference type="ARBA" id="ARBA00006594"/>
    </source>
</evidence>
<keyword evidence="3 8" id="KW-0489">Methyltransferase</keyword>
<evidence type="ECO:0000313" key="10">
    <source>
        <dbReference type="Proteomes" id="UP000237934"/>
    </source>
</evidence>
<dbReference type="PROSITE" id="PS00092">
    <property type="entry name" value="N6_MTASE"/>
    <property type="match status" value="1"/>
</dbReference>
<keyword evidence="5 8" id="KW-0949">S-adenosyl-L-methionine</keyword>
<dbReference type="AlphaFoldDB" id="A0A2S7RW96"/>
<dbReference type="PANTHER" id="PTHR30481">
    <property type="entry name" value="DNA ADENINE METHYLASE"/>
    <property type="match status" value="1"/>
</dbReference>
<evidence type="ECO:0000256" key="2">
    <source>
        <dbReference type="ARBA" id="ARBA00011900"/>
    </source>
</evidence>
<dbReference type="PANTHER" id="PTHR30481:SF3">
    <property type="entry name" value="DNA ADENINE METHYLASE"/>
    <property type="match status" value="1"/>
</dbReference>
<evidence type="ECO:0000256" key="4">
    <source>
        <dbReference type="ARBA" id="ARBA00022679"/>
    </source>
</evidence>
<dbReference type="EC" id="2.1.1.72" evidence="2 8"/>
<organism evidence="9 10">
    <name type="scientific">Enterococcus mundtii</name>
    <dbReference type="NCBI Taxonomy" id="53346"/>
    <lineage>
        <taxon>Bacteria</taxon>
        <taxon>Bacillati</taxon>
        <taxon>Bacillota</taxon>
        <taxon>Bacilli</taxon>
        <taxon>Lactobacillales</taxon>
        <taxon>Enterococcaceae</taxon>
        <taxon>Enterococcus</taxon>
    </lineage>
</organism>
<evidence type="ECO:0000256" key="7">
    <source>
        <dbReference type="PIRSR" id="PIRSR000398-1"/>
    </source>
</evidence>
<dbReference type="InterPro" id="IPR023095">
    <property type="entry name" value="Ade_MeTrfase_dom_2"/>
</dbReference>
<evidence type="ECO:0000256" key="5">
    <source>
        <dbReference type="ARBA" id="ARBA00022691"/>
    </source>
</evidence>
<dbReference type="RefSeq" id="WP_065097080.1">
    <property type="nucleotide sequence ID" value="NZ_FOUC01000007.1"/>
</dbReference>
<comment type="similarity">
    <text evidence="1 8">Belongs to the N(4)/N(6)-methyltransferase family.</text>
</comment>
<proteinExistence type="inferred from homology"/>
<keyword evidence="4 8" id="KW-0808">Transferase</keyword>
<dbReference type="GO" id="GO:0043565">
    <property type="term" value="F:sequence-specific DNA binding"/>
    <property type="evidence" value="ECO:0007669"/>
    <property type="project" value="TreeGrafter"/>
</dbReference>
<dbReference type="Gene3D" id="1.10.1020.10">
    <property type="entry name" value="Adenine-specific Methyltransferase, Domain 2"/>
    <property type="match status" value="1"/>
</dbReference>
<dbReference type="NCBIfam" id="TIGR00571">
    <property type="entry name" value="dam"/>
    <property type="match status" value="1"/>
</dbReference>
<evidence type="ECO:0000256" key="6">
    <source>
        <dbReference type="ARBA" id="ARBA00047942"/>
    </source>
</evidence>
<dbReference type="GO" id="GO:0009307">
    <property type="term" value="P:DNA restriction-modification system"/>
    <property type="evidence" value="ECO:0007669"/>
    <property type="project" value="InterPro"/>
</dbReference>
<dbReference type="SUPFAM" id="SSF53335">
    <property type="entry name" value="S-adenosyl-L-methionine-dependent methyltransferases"/>
    <property type="match status" value="1"/>
</dbReference>
<name>A0A2S7RW96_ENTMU</name>
<feature type="binding site" evidence="7">
    <location>
        <position position="18"/>
    </location>
    <ligand>
        <name>S-adenosyl-L-methionine</name>
        <dbReference type="ChEBI" id="CHEBI:59789"/>
    </ligand>
</feature>
<reference evidence="9 10" key="1">
    <citation type="journal article" date="2018" name="Pathog. Dis.">
        <title>Whole-genome sequencing based characterization of antimicrobial resistance in Enterococcus.</title>
        <authorList>
            <person name="Tyson G."/>
        </authorList>
    </citation>
    <scope>NUCLEOTIDE SEQUENCE [LARGE SCALE GENOMIC DNA]</scope>
    <source>
        <strain evidence="9 10">CVM N55263</strain>
    </source>
</reference>
<dbReference type="PRINTS" id="PR00505">
    <property type="entry name" value="D12N6MTFRASE"/>
</dbReference>
<feature type="binding site" evidence="7">
    <location>
        <position position="182"/>
    </location>
    <ligand>
        <name>S-adenosyl-L-methionine</name>
        <dbReference type="ChEBI" id="CHEBI:59789"/>
    </ligand>
</feature>
<dbReference type="PIRSF" id="PIRSF000398">
    <property type="entry name" value="M_m6A_EcoRV"/>
    <property type="match status" value="1"/>
</dbReference>